<evidence type="ECO:0000256" key="10">
    <source>
        <dbReference type="RuleBase" id="RU003657"/>
    </source>
</evidence>
<dbReference type="Proteomes" id="UP000242084">
    <property type="component" value="Chromosome 1"/>
</dbReference>
<evidence type="ECO:0000256" key="7">
    <source>
        <dbReference type="ARBA" id="ARBA00023102"/>
    </source>
</evidence>
<feature type="active site" description="Proton acceptor" evidence="9">
    <location>
        <position position="9"/>
    </location>
</feature>
<feature type="active site" description="Proton donor" evidence="9">
    <location>
        <position position="131"/>
    </location>
</feature>
<evidence type="ECO:0000256" key="6">
    <source>
        <dbReference type="ARBA" id="ARBA00022605"/>
    </source>
</evidence>
<dbReference type="HAMAP" id="MF_01014">
    <property type="entry name" value="HisA"/>
    <property type="match status" value="1"/>
</dbReference>
<comment type="similarity">
    <text evidence="4 9 10">Belongs to the HisA/HisF family.</text>
</comment>
<dbReference type="NCBIfam" id="NF010114">
    <property type="entry name" value="PRK13587.1"/>
    <property type="match status" value="1"/>
</dbReference>
<dbReference type="InterPro" id="IPR013785">
    <property type="entry name" value="Aldolase_TIM"/>
</dbReference>
<organism evidence="11 12">
    <name type="scientific">Mammaliicoccus stepanovicii</name>
    <dbReference type="NCBI Taxonomy" id="643214"/>
    <lineage>
        <taxon>Bacteria</taxon>
        <taxon>Bacillati</taxon>
        <taxon>Bacillota</taxon>
        <taxon>Bacilli</taxon>
        <taxon>Bacillales</taxon>
        <taxon>Staphylococcaceae</taxon>
        <taxon>Mammaliicoccus</taxon>
    </lineage>
</organism>
<evidence type="ECO:0000313" key="12">
    <source>
        <dbReference type="Proteomes" id="UP000242084"/>
    </source>
</evidence>
<dbReference type="FunFam" id="3.20.20.70:FF:000009">
    <property type="entry name" value="1-(5-phosphoribosyl)-5-[(5-phosphoribosylamino)methylideneamino] imidazole-4-carboxamide isomerase"/>
    <property type="match status" value="1"/>
</dbReference>
<keyword evidence="5 9" id="KW-0963">Cytoplasm</keyword>
<dbReference type="RefSeq" id="WP_095086980.1">
    <property type="nucleotide sequence ID" value="NZ_BMDM01000006.1"/>
</dbReference>
<dbReference type="InterPro" id="IPR011060">
    <property type="entry name" value="RibuloseP-bd_barrel"/>
</dbReference>
<evidence type="ECO:0000256" key="2">
    <source>
        <dbReference type="ARBA" id="ARBA00004496"/>
    </source>
</evidence>
<comment type="subcellular location">
    <subcellularLocation>
        <location evidence="2 9">Cytoplasm</location>
    </subcellularLocation>
</comment>
<dbReference type="KEGG" id="sste:SAMEA4384403_0772"/>
<keyword evidence="8 9" id="KW-0413">Isomerase</keyword>
<dbReference type="GO" id="GO:0003949">
    <property type="term" value="F:1-(5-phosphoribosyl)-5-[(5-phosphoribosylamino)methylideneamino]imidazole-4-carboxamide isomerase activity"/>
    <property type="evidence" value="ECO:0007669"/>
    <property type="project" value="UniProtKB-UniRule"/>
</dbReference>
<dbReference type="InterPro" id="IPR044524">
    <property type="entry name" value="Isoase_HisA-like"/>
</dbReference>
<proteinExistence type="inferred from homology"/>
<dbReference type="Pfam" id="PF00977">
    <property type="entry name" value="His_biosynth"/>
    <property type="match status" value="1"/>
</dbReference>
<dbReference type="InterPro" id="IPR006062">
    <property type="entry name" value="His_biosynth"/>
</dbReference>
<name>A0A239YUA5_9STAP</name>
<reference evidence="11 12" key="1">
    <citation type="submission" date="2017-06" db="EMBL/GenBank/DDBJ databases">
        <authorList>
            <consortium name="Pathogen Informatics"/>
        </authorList>
    </citation>
    <scope>NUCLEOTIDE SEQUENCE [LARGE SCALE GENOMIC DNA]</scope>
    <source>
        <strain evidence="11 12">NCTC13839</strain>
    </source>
</reference>
<dbReference type="GO" id="GO:0000105">
    <property type="term" value="P:L-histidine biosynthetic process"/>
    <property type="evidence" value="ECO:0007669"/>
    <property type="project" value="UniProtKB-UniRule"/>
</dbReference>
<dbReference type="PANTHER" id="PTHR43090">
    <property type="entry name" value="1-(5-PHOSPHORIBOSYL)-5-[(5-PHOSPHORIBOSYLAMINO)METHYLIDENEAMINO] IMIDAZOLE-4-CARBOXAMIDE ISOMERASE"/>
    <property type="match status" value="1"/>
</dbReference>
<dbReference type="PANTHER" id="PTHR43090:SF2">
    <property type="entry name" value="1-(5-PHOSPHORIBOSYL)-5-[(5-PHOSPHORIBOSYLAMINO)METHYLIDENEAMINO] IMIDAZOLE-4-CARBOXAMIDE ISOMERASE"/>
    <property type="match status" value="1"/>
</dbReference>
<evidence type="ECO:0000256" key="3">
    <source>
        <dbReference type="ARBA" id="ARBA00005133"/>
    </source>
</evidence>
<keyword evidence="12" id="KW-1185">Reference proteome</keyword>
<evidence type="ECO:0000256" key="8">
    <source>
        <dbReference type="ARBA" id="ARBA00023235"/>
    </source>
</evidence>
<dbReference type="Gene3D" id="3.20.20.70">
    <property type="entry name" value="Aldolase class I"/>
    <property type="match status" value="1"/>
</dbReference>
<dbReference type="OrthoDB" id="9807749at2"/>
<dbReference type="SUPFAM" id="SSF51366">
    <property type="entry name" value="Ribulose-phoshate binding barrel"/>
    <property type="match status" value="1"/>
</dbReference>
<dbReference type="GO" id="GO:0000162">
    <property type="term" value="P:L-tryptophan biosynthetic process"/>
    <property type="evidence" value="ECO:0007669"/>
    <property type="project" value="TreeGrafter"/>
</dbReference>
<evidence type="ECO:0000313" key="11">
    <source>
        <dbReference type="EMBL" id="SNV61804.1"/>
    </source>
</evidence>
<comment type="pathway">
    <text evidence="3 9">Amino-acid biosynthesis; L-histidine biosynthesis; L-histidine from 5-phospho-alpha-D-ribose 1-diphosphate: step 4/9.</text>
</comment>
<dbReference type="UniPathway" id="UPA00031">
    <property type="reaction ID" value="UER00009"/>
</dbReference>
<dbReference type="InterPro" id="IPR023016">
    <property type="entry name" value="HisA/PriA"/>
</dbReference>
<dbReference type="EMBL" id="LT906462">
    <property type="protein sequence ID" value="SNV61804.1"/>
    <property type="molecule type" value="Genomic_DNA"/>
</dbReference>
<accession>A0A239YUA5</accession>
<evidence type="ECO:0000256" key="4">
    <source>
        <dbReference type="ARBA" id="ARBA00009667"/>
    </source>
</evidence>
<evidence type="ECO:0000256" key="9">
    <source>
        <dbReference type="HAMAP-Rule" id="MF_01014"/>
    </source>
</evidence>
<dbReference type="AlphaFoldDB" id="A0A239YUA5"/>
<evidence type="ECO:0000256" key="1">
    <source>
        <dbReference type="ARBA" id="ARBA00000901"/>
    </source>
</evidence>
<protein>
    <recommendedName>
        <fullName evidence="9">1-(5-phosphoribosyl)-5-[(5-phosphoribosylamino)methylideneamino] imidazole-4-carboxamide isomerase</fullName>
        <ecNumber evidence="9">5.3.1.16</ecNumber>
    </recommendedName>
    <alternativeName>
        <fullName evidence="9">Phosphoribosylformimino-5-aminoimidazole carboxamide ribotide isomerase</fullName>
    </alternativeName>
</protein>
<sequence>MIEIWPAIDLIDSTSVRLTEGKYETQEEMPRTAEEAIQYYTQFKQVSRIHVIDLIGAKNQNPTESDYIEQLVKLTDLPIEVGGGIRTTETIESYFNKGIDYIIIGTKGIQDIDWLEQITNLYPNKIYLSVDAYVEEIKLNGWIDDANINLFDFIKKISHLKLGGIIYTDISKDGKMSGPNFDVTGRLVQTTPIPIIASGGIRNKADIDQLDCLNVHAAIVGKAANTDAFWEDIS</sequence>
<evidence type="ECO:0000256" key="5">
    <source>
        <dbReference type="ARBA" id="ARBA00022490"/>
    </source>
</evidence>
<keyword evidence="7 9" id="KW-0368">Histidine biosynthesis</keyword>
<dbReference type="EC" id="5.3.1.16" evidence="9"/>
<dbReference type="CDD" id="cd04732">
    <property type="entry name" value="HisA"/>
    <property type="match status" value="1"/>
</dbReference>
<keyword evidence="6 9" id="KW-0028">Amino-acid biosynthesis</keyword>
<comment type="catalytic activity">
    <reaction evidence="1 9">
        <text>1-(5-phospho-beta-D-ribosyl)-5-[(5-phospho-beta-D-ribosylamino)methylideneamino]imidazole-4-carboxamide = 5-[(5-phospho-1-deoxy-D-ribulos-1-ylimino)methylamino]-1-(5-phospho-beta-D-ribosyl)imidazole-4-carboxamide</text>
        <dbReference type="Rhea" id="RHEA:15469"/>
        <dbReference type="ChEBI" id="CHEBI:58435"/>
        <dbReference type="ChEBI" id="CHEBI:58525"/>
        <dbReference type="EC" id="5.3.1.16"/>
    </reaction>
</comment>
<gene>
    <name evidence="9 11" type="primary">hisA</name>
    <name evidence="11" type="ORF">SAMEA4384403_00772</name>
</gene>
<dbReference type="GO" id="GO:0005737">
    <property type="term" value="C:cytoplasm"/>
    <property type="evidence" value="ECO:0007669"/>
    <property type="project" value="UniProtKB-SubCell"/>
</dbReference>